<dbReference type="InterPro" id="IPR000219">
    <property type="entry name" value="DH_dom"/>
</dbReference>
<sequence length="1277" mass="143488">MDRPLGPRQPDKRNEAYETIFGRPSATHHQLNSHPNYAQSVHAVPYHQPQNGAHYPVQYPQYNAPFDRRTSHPSSYASPVQNIAYSQHQSPYRQSYYPPPSQPPFPLHPHPSQQRPNTLAPPTTHGRARSVVTSPHTAGIIAPKPEEPPDASLEALTRAGLTPAQAYQAQVYLNAPPGQQAEWARPPQIPQPIAQNGGPSRTSVEIPTLGVHLEPDNGRLNIDFSSASSDHGTDESLSELPWARTSDLTPTGDRSMSMSAASSSMRTILDTRSRPPIPSMGEGRNSPTSVRVVVTRKTPIVYPALLSRVAEVFRERINIADRVKDGLTYKDAFDGREAVDKIAYIIKTTDRNLALLLGRALDAQKFFHDVTYDHRLRDSAGELYQFRTKLSPFGSESLDEIPLPSGVFTLLTDCYSPTCTRDQLCYSIACPRRLEQQARLNMKPQPGLKKQISRESLGDFVEPGTLWIHSVPQEVVNSVSDIEKRRQEAINEVIYTERDFVRDMEYLRDAWVNGLKDNDIISQDRRTDFLQQVFWNVHEIIAVNTRLRDALNKRQKSYAVVERIGDILLDAVPHFAPFVSYGAHQLYGKYEFEKEKSSNPAFAQFVEVWCSANTDLFMLTLTLVCSQTTERLPESRKLELNGYLTKPTTRLARYPLLLEAVLKHTPDDNPDKQVLPQVVAIVREFLGKVNVETGKTENRFNLLQLDQQLIYRQGEQVDLRLQEEGRELVYKGALNKRGGGQGDSGDLLVYLFDHALLMVKQKSKHEQYKVYRRPIPLELLFISVPEDTANAGKPVGNKQGKTLTKKSSFSKGAPHAPVIPIKIDGKGGFAITFVHLGRKYYHLTLWASTFVSHRKWVENITKQQEIMRERSAVFDTIILCEGFFIGSNKVNCAAPFASGRRIVFGTDDGVYLSDLRAPNRDPFKVLALLDVSQVDVLEEFQLLIVLSERQVVTFPLDALDPMDPMAGLKRAKRISSHTSFFKAGICLGKVLVCIVKSSPLSSTIKTLEPIDQNVRGRSKPTFRKLLQGGNDTLKLFREFYIPVESSSIHFLKTKLCVGCSKGFEIVDLESLDTQGLLDPADSTLDFVRKKENLKPMAIYRIDNEFLLCYDEFAFYVNKNGWRSRQGFMVHWEGSPTGFALRYPYVLAFEPNFVEIRHVESGHMSQVIQGNNLRLLFADTPPSNANSSNAAHYNPQYGGAPYNPYNSSPTPPPSYHGRQSLPGYGAPQQAPFLHPRYVPPSGRDEILMVSDDRILTIRFAAGHNGQVMSDTVSLASSR</sequence>
<dbReference type="GeneID" id="18816720"/>
<dbReference type="PROSITE" id="PS50010">
    <property type="entry name" value="DH_2"/>
    <property type="match status" value="1"/>
</dbReference>
<dbReference type="Gene3D" id="2.30.29.30">
    <property type="entry name" value="Pleckstrin-homology domain (PH domain)/Phosphotyrosine-binding domain (PTB)"/>
    <property type="match status" value="1"/>
</dbReference>
<dbReference type="SMART" id="SM00233">
    <property type="entry name" value="PH"/>
    <property type="match status" value="1"/>
</dbReference>
<dbReference type="CDD" id="cd04435">
    <property type="entry name" value="DEP_fRom2"/>
    <property type="match status" value="1"/>
</dbReference>
<feature type="compositionally biased region" description="Pro residues" evidence="3">
    <location>
        <begin position="97"/>
        <end position="109"/>
    </location>
</feature>
<dbReference type="InterPro" id="IPR036388">
    <property type="entry name" value="WH-like_DNA-bd_sf"/>
</dbReference>
<evidence type="ECO:0000313" key="6">
    <source>
        <dbReference type="EMBL" id="EGO22295.1"/>
    </source>
</evidence>
<dbReference type="Gene3D" id="1.20.900.10">
    <property type="entry name" value="Dbl homology (DH) domain"/>
    <property type="match status" value="1"/>
</dbReference>
<dbReference type="Pfam" id="PF00621">
    <property type="entry name" value="RhoGEF"/>
    <property type="match status" value="1"/>
</dbReference>
<dbReference type="InterPro" id="IPR011993">
    <property type="entry name" value="PH-like_dom_sf"/>
</dbReference>
<proteinExistence type="predicted"/>
<accession>F8P447</accession>
<dbReference type="KEGG" id="sla:SERLADRAFT_451169"/>
<feature type="region of interest" description="Disordered" evidence="3">
    <location>
        <begin position="1186"/>
        <end position="1224"/>
    </location>
</feature>
<feature type="region of interest" description="Disordered" evidence="3">
    <location>
        <begin position="90"/>
        <end position="134"/>
    </location>
</feature>
<dbReference type="EMBL" id="GL945437">
    <property type="protein sequence ID" value="EGO22295.1"/>
    <property type="molecule type" value="Genomic_DNA"/>
</dbReference>
<dbReference type="Pfam" id="PF15405">
    <property type="entry name" value="PH_5"/>
    <property type="match status" value="1"/>
</dbReference>
<dbReference type="Pfam" id="PF00610">
    <property type="entry name" value="DEP"/>
    <property type="match status" value="1"/>
</dbReference>
<dbReference type="InterPro" id="IPR001180">
    <property type="entry name" value="CNH_dom"/>
</dbReference>
<dbReference type="InterPro" id="IPR052233">
    <property type="entry name" value="Rho-type_GEFs"/>
</dbReference>
<dbReference type="Pfam" id="PF00780">
    <property type="entry name" value="CNH"/>
    <property type="match status" value="1"/>
</dbReference>
<feature type="region of interest" description="Disordered" evidence="3">
    <location>
        <begin position="47"/>
        <end position="77"/>
    </location>
</feature>
<evidence type="ECO:0000256" key="1">
    <source>
        <dbReference type="ARBA" id="ARBA00022553"/>
    </source>
</evidence>
<evidence type="ECO:0000259" key="4">
    <source>
        <dbReference type="PROSITE" id="PS50010"/>
    </source>
</evidence>
<feature type="region of interest" description="Disordered" evidence="3">
    <location>
        <begin position="179"/>
        <end position="205"/>
    </location>
</feature>
<feature type="compositionally biased region" description="Low complexity" evidence="3">
    <location>
        <begin position="255"/>
        <end position="265"/>
    </location>
</feature>
<keyword evidence="2" id="KW-0344">Guanine-nucleotide releasing factor</keyword>
<dbReference type="SMART" id="SM00036">
    <property type="entry name" value="CNH"/>
    <property type="match status" value="1"/>
</dbReference>
<feature type="region of interest" description="Disordered" evidence="3">
    <location>
        <begin position="223"/>
        <end position="289"/>
    </location>
</feature>
<evidence type="ECO:0000256" key="2">
    <source>
        <dbReference type="ARBA" id="ARBA00022658"/>
    </source>
</evidence>
<name>F8P447_SERL9</name>
<dbReference type="SMART" id="SM00325">
    <property type="entry name" value="RhoGEF"/>
    <property type="match status" value="1"/>
</dbReference>
<dbReference type="RefSeq" id="XP_007320833.1">
    <property type="nucleotide sequence ID" value="XM_007320771.1"/>
</dbReference>
<dbReference type="InterPro" id="IPR000591">
    <property type="entry name" value="DEP_dom"/>
</dbReference>
<dbReference type="HOGENOM" id="CLU_001251_5_0_1"/>
<dbReference type="OrthoDB" id="2272012at2759"/>
<evidence type="ECO:0000259" key="5">
    <source>
        <dbReference type="PROSITE" id="PS50219"/>
    </source>
</evidence>
<reference evidence="6" key="1">
    <citation type="submission" date="2011-04" db="EMBL/GenBank/DDBJ databases">
        <title>Evolution of plant cell wall degrading machinery underlies the functional diversity of forest fungi.</title>
        <authorList>
            <consortium name="US DOE Joint Genome Institute (JGI-PGF)"/>
            <person name="Eastwood D.C."/>
            <person name="Floudas D."/>
            <person name="Binder M."/>
            <person name="Majcherczyk A."/>
            <person name="Schneider P."/>
            <person name="Aerts A."/>
            <person name="Asiegbu F.O."/>
            <person name="Baker S.E."/>
            <person name="Barry K."/>
            <person name="Bendiksby M."/>
            <person name="Blumentritt M."/>
            <person name="Coutinho P.M."/>
            <person name="Cullen D."/>
            <person name="Cullen D."/>
            <person name="Gathman A."/>
            <person name="Goodell B."/>
            <person name="Henrissat B."/>
            <person name="Ihrmark K."/>
            <person name="Kauserud H."/>
            <person name="Kohler A."/>
            <person name="LaButti K."/>
            <person name="Lapidus A."/>
            <person name="Lavin J.L."/>
            <person name="Lee Y.-H."/>
            <person name="Lindquist E."/>
            <person name="Lilly W."/>
            <person name="Lucas S."/>
            <person name="Morin E."/>
            <person name="Murat C."/>
            <person name="Oguiza J.A."/>
            <person name="Park J."/>
            <person name="Pisabarro A.G."/>
            <person name="Riley R."/>
            <person name="Rosling A."/>
            <person name="Salamov A."/>
            <person name="Schmidt O."/>
            <person name="Schmutz J."/>
            <person name="Skrede I."/>
            <person name="Stenlid J."/>
            <person name="Wiebenga A."/>
            <person name="Xie X."/>
            <person name="Kues U."/>
            <person name="Hibbett D.S."/>
            <person name="Hoffmeister D."/>
            <person name="Hogberg N."/>
            <person name="Martin F."/>
            <person name="Grigoriev I.V."/>
            <person name="Watkinson S.C."/>
        </authorList>
    </citation>
    <scope>NUCLEOTIDE SEQUENCE</scope>
    <source>
        <strain evidence="6">S7.9</strain>
    </source>
</reference>
<evidence type="ECO:0000256" key="3">
    <source>
        <dbReference type="SAM" id="MobiDB-lite"/>
    </source>
</evidence>
<dbReference type="PANTHER" id="PTHR46572:SF2">
    <property type="entry name" value="RHO1 GDP-GTP EXCHANGE PROTEIN 1-RELATED"/>
    <property type="match status" value="1"/>
</dbReference>
<dbReference type="InterPro" id="IPR035899">
    <property type="entry name" value="DBL_dom_sf"/>
</dbReference>
<dbReference type="SUPFAM" id="SSF50729">
    <property type="entry name" value="PH domain-like"/>
    <property type="match status" value="1"/>
</dbReference>
<dbReference type="CDD" id="cd00160">
    <property type="entry name" value="RhoGEF"/>
    <property type="match status" value="1"/>
</dbReference>
<protein>
    <submittedName>
        <fullName evidence="6">Uncharacterized protein</fullName>
    </submittedName>
</protein>
<dbReference type="InterPro" id="IPR041675">
    <property type="entry name" value="PH_5"/>
</dbReference>
<feature type="domain" description="DH" evidence="4">
    <location>
        <begin position="485"/>
        <end position="692"/>
    </location>
</feature>
<dbReference type="InterPro" id="IPR036390">
    <property type="entry name" value="WH_DNA-bd_sf"/>
</dbReference>
<organism>
    <name type="scientific">Serpula lacrymans var. lacrymans (strain S7.9)</name>
    <name type="common">Dry rot fungus</name>
    <dbReference type="NCBI Taxonomy" id="578457"/>
    <lineage>
        <taxon>Eukaryota</taxon>
        <taxon>Fungi</taxon>
        <taxon>Dikarya</taxon>
        <taxon>Basidiomycota</taxon>
        <taxon>Agaricomycotina</taxon>
        <taxon>Agaricomycetes</taxon>
        <taxon>Agaricomycetidae</taxon>
        <taxon>Boletales</taxon>
        <taxon>Coniophorineae</taxon>
        <taxon>Serpulaceae</taxon>
        <taxon>Serpula</taxon>
    </lineage>
</organism>
<dbReference type="AlphaFoldDB" id="F8P447"/>
<dbReference type="GO" id="GO:0035556">
    <property type="term" value="P:intracellular signal transduction"/>
    <property type="evidence" value="ECO:0007669"/>
    <property type="project" value="InterPro"/>
</dbReference>
<dbReference type="SUPFAM" id="SSF48065">
    <property type="entry name" value="DBL homology domain (DH-domain)"/>
    <property type="match status" value="1"/>
</dbReference>
<dbReference type="SMART" id="SM00049">
    <property type="entry name" value="DEP"/>
    <property type="match status" value="1"/>
</dbReference>
<feature type="domain" description="CNH" evidence="5">
    <location>
        <begin position="887"/>
        <end position="1182"/>
    </location>
</feature>
<dbReference type="Proteomes" id="UP000008064">
    <property type="component" value="Unassembled WGS sequence"/>
</dbReference>
<gene>
    <name evidence="6" type="ORF">SERLADRAFT_451169</name>
</gene>
<dbReference type="GO" id="GO:0005085">
    <property type="term" value="F:guanyl-nucleotide exchange factor activity"/>
    <property type="evidence" value="ECO:0007669"/>
    <property type="project" value="UniProtKB-KW"/>
</dbReference>
<dbReference type="PROSITE" id="PS50219">
    <property type="entry name" value="CNH"/>
    <property type="match status" value="1"/>
</dbReference>
<dbReference type="InterPro" id="IPR001849">
    <property type="entry name" value="PH_domain"/>
</dbReference>
<dbReference type="PANTHER" id="PTHR46572">
    <property type="entry name" value="RHO1 GDP-GTP EXCHANGE PROTEIN 1-RELATED"/>
    <property type="match status" value="1"/>
</dbReference>
<dbReference type="SUPFAM" id="SSF46785">
    <property type="entry name" value="Winged helix' DNA-binding domain"/>
    <property type="match status" value="1"/>
</dbReference>
<dbReference type="Gene3D" id="1.10.10.10">
    <property type="entry name" value="Winged helix-like DNA-binding domain superfamily/Winged helix DNA-binding domain"/>
    <property type="match status" value="1"/>
</dbReference>
<keyword evidence="1" id="KW-0597">Phosphoprotein</keyword>